<reference evidence="1 2" key="1">
    <citation type="submission" date="2019-03" db="EMBL/GenBank/DDBJ databases">
        <title>Alkanindiges illinoisensis: a potential pathogenic isolated from ascites of a gastric cancer patient with abdominal metastasis.</title>
        <authorList>
            <person name="Hu X."/>
            <person name="Yang B."/>
            <person name="Yan X."/>
            <person name="Lin L."/>
            <person name="Zhao H."/>
            <person name="Zhou F."/>
            <person name="Su B."/>
            <person name="Chen J."/>
            <person name="Rui Y."/>
            <person name="Wang Q."/>
            <person name="Zheng L."/>
        </authorList>
    </citation>
    <scope>NUCLEOTIDE SEQUENCE [LARGE SCALE GENOMIC DNA]</scope>
    <source>
        <strain evidence="1 2">NFYY 23406</strain>
    </source>
</reference>
<gene>
    <name evidence="1" type="ORF">E2B99_09115</name>
</gene>
<protein>
    <submittedName>
        <fullName evidence="1">Uncharacterized protein</fullName>
    </submittedName>
</protein>
<dbReference type="EMBL" id="SNTY01000036">
    <property type="protein sequence ID" value="TEU25520.1"/>
    <property type="molecule type" value="Genomic_DNA"/>
</dbReference>
<evidence type="ECO:0000313" key="2">
    <source>
        <dbReference type="Proteomes" id="UP000297834"/>
    </source>
</evidence>
<dbReference type="Proteomes" id="UP000297834">
    <property type="component" value="Unassembled WGS sequence"/>
</dbReference>
<dbReference type="AlphaFoldDB" id="A0A4Y7XBR1"/>
<organism evidence="1 2">
    <name type="scientific">Alkanindiges illinoisensis</name>
    <dbReference type="NCBI Taxonomy" id="197183"/>
    <lineage>
        <taxon>Bacteria</taxon>
        <taxon>Pseudomonadati</taxon>
        <taxon>Pseudomonadota</taxon>
        <taxon>Gammaproteobacteria</taxon>
        <taxon>Moraxellales</taxon>
        <taxon>Moraxellaceae</taxon>
        <taxon>Alkanindiges</taxon>
    </lineage>
</organism>
<proteinExistence type="predicted"/>
<evidence type="ECO:0000313" key="1">
    <source>
        <dbReference type="EMBL" id="TEU25520.1"/>
    </source>
</evidence>
<comment type="caution">
    <text evidence="1">The sequence shown here is derived from an EMBL/GenBank/DDBJ whole genome shotgun (WGS) entry which is preliminary data.</text>
</comment>
<accession>A0A4Y7XBR1</accession>
<dbReference type="RefSeq" id="WP_134244671.1">
    <property type="nucleotide sequence ID" value="NZ_SNTY01000036.1"/>
</dbReference>
<name>A0A4Y7XBR1_9GAMM</name>
<keyword evidence="2" id="KW-1185">Reference proteome</keyword>
<sequence length="76" mass="8831">MDKLVDKIIPKVIHKSYTNLNPFYPQANLMVKLKNKPISTEKYAPNNNKYEFNKFKFKLCLGSYGDNLDSMLSIQS</sequence>